<dbReference type="AlphaFoldDB" id="A0A0A9ANC5"/>
<reference evidence="1" key="2">
    <citation type="journal article" date="2015" name="Data Brief">
        <title>Shoot transcriptome of the giant reed, Arundo donax.</title>
        <authorList>
            <person name="Barrero R.A."/>
            <person name="Guerrero F.D."/>
            <person name="Moolhuijzen P."/>
            <person name="Goolsby J.A."/>
            <person name="Tidwell J."/>
            <person name="Bellgard S.E."/>
            <person name="Bellgard M.I."/>
        </authorList>
    </citation>
    <scope>NUCLEOTIDE SEQUENCE</scope>
    <source>
        <tissue evidence="1">Shoot tissue taken approximately 20 cm above the soil surface</tissue>
    </source>
</reference>
<organism evidence="1">
    <name type="scientific">Arundo donax</name>
    <name type="common">Giant reed</name>
    <name type="synonym">Donax arundinaceus</name>
    <dbReference type="NCBI Taxonomy" id="35708"/>
    <lineage>
        <taxon>Eukaryota</taxon>
        <taxon>Viridiplantae</taxon>
        <taxon>Streptophyta</taxon>
        <taxon>Embryophyta</taxon>
        <taxon>Tracheophyta</taxon>
        <taxon>Spermatophyta</taxon>
        <taxon>Magnoliopsida</taxon>
        <taxon>Liliopsida</taxon>
        <taxon>Poales</taxon>
        <taxon>Poaceae</taxon>
        <taxon>PACMAD clade</taxon>
        <taxon>Arundinoideae</taxon>
        <taxon>Arundineae</taxon>
        <taxon>Arundo</taxon>
    </lineage>
</organism>
<name>A0A0A9ANC5_ARUDO</name>
<reference evidence="1" key="1">
    <citation type="submission" date="2014-09" db="EMBL/GenBank/DDBJ databases">
        <authorList>
            <person name="Magalhaes I.L.F."/>
            <person name="Oliveira U."/>
            <person name="Santos F.R."/>
            <person name="Vidigal T.H.D.A."/>
            <person name="Brescovit A.D."/>
            <person name="Santos A.J."/>
        </authorList>
    </citation>
    <scope>NUCLEOTIDE SEQUENCE</scope>
    <source>
        <tissue evidence="1">Shoot tissue taken approximately 20 cm above the soil surface</tissue>
    </source>
</reference>
<evidence type="ECO:0000313" key="1">
    <source>
        <dbReference type="EMBL" id="JAD53224.1"/>
    </source>
</evidence>
<protein>
    <submittedName>
        <fullName evidence="1">Uncharacterized protein</fullName>
    </submittedName>
</protein>
<sequence>MAALETCHGASPSSIAICCLAACSWQPSSSQRCSLVP</sequence>
<dbReference type="EMBL" id="GBRH01244671">
    <property type="protein sequence ID" value="JAD53224.1"/>
    <property type="molecule type" value="Transcribed_RNA"/>
</dbReference>
<accession>A0A0A9ANC5</accession>
<proteinExistence type="predicted"/>